<dbReference type="EMBL" id="JBHSKS010000004">
    <property type="protein sequence ID" value="MFC5191740.1"/>
    <property type="molecule type" value="Genomic_DNA"/>
</dbReference>
<accession>A0ABW0BXD2</accession>
<sequence length="99" mass="11137">MKKLVAVLALFLSVQFLHAAPGKNPKEELTEAQKVRLTEIENRIEVIKTMDFSSMSKSERKEVRVELKEMKDEARELGSGVYLSIGAIIIIILLLILIA</sequence>
<reference evidence="4" key="1">
    <citation type="journal article" date="2019" name="Int. J. Syst. Evol. Microbiol.">
        <title>The Global Catalogue of Microorganisms (GCM) 10K type strain sequencing project: providing services to taxonomists for standard genome sequencing and annotation.</title>
        <authorList>
            <consortium name="The Broad Institute Genomics Platform"/>
            <consortium name="The Broad Institute Genome Sequencing Center for Infectious Disease"/>
            <person name="Wu L."/>
            <person name="Ma J."/>
        </authorList>
    </citation>
    <scope>NUCLEOTIDE SEQUENCE [LARGE SCALE GENOMIC DNA]</scope>
    <source>
        <strain evidence="4">CGMCC 1.7030</strain>
    </source>
</reference>
<name>A0ABW0BXD2_9BACT</name>
<protein>
    <recommendedName>
        <fullName evidence="5">Seryl-tRNA synthetase</fullName>
    </recommendedName>
</protein>
<organism evidence="3 4">
    <name type="scientific">Algoriphagus aquatilis</name>
    <dbReference type="NCBI Taxonomy" id="490186"/>
    <lineage>
        <taxon>Bacteria</taxon>
        <taxon>Pseudomonadati</taxon>
        <taxon>Bacteroidota</taxon>
        <taxon>Cytophagia</taxon>
        <taxon>Cytophagales</taxon>
        <taxon>Cyclobacteriaceae</taxon>
        <taxon>Algoriphagus</taxon>
    </lineage>
</organism>
<proteinExistence type="predicted"/>
<comment type="caution">
    <text evidence="3">The sequence shown here is derived from an EMBL/GenBank/DDBJ whole genome shotgun (WGS) entry which is preliminary data.</text>
</comment>
<evidence type="ECO:0000256" key="1">
    <source>
        <dbReference type="SAM" id="Phobius"/>
    </source>
</evidence>
<gene>
    <name evidence="3" type="ORF">ACFPIK_08165</name>
</gene>
<feature type="transmembrane region" description="Helical" evidence="1">
    <location>
        <begin position="80"/>
        <end position="98"/>
    </location>
</feature>
<evidence type="ECO:0000256" key="2">
    <source>
        <dbReference type="SAM" id="SignalP"/>
    </source>
</evidence>
<feature type="signal peptide" evidence="2">
    <location>
        <begin position="1"/>
        <end position="19"/>
    </location>
</feature>
<dbReference type="RefSeq" id="WP_377914064.1">
    <property type="nucleotide sequence ID" value="NZ_JBHSKS010000004.1"/>
</dbReference>
<feature type="chain" id="PRO_5046006601" description="Seryl-tRNA synthetase" evidence="2">
    <location>
        <begin position="20"/>
        <end position="99"/>
    </location>
</feature>
<keyword evidence="1" id="KW-0472">Membrane</keyword>
<keyword evidence="4" id="KW-1185">Reference proteome</keyword>
<evidence type="ECO:0008006" key="5">
    <source>
        <dbReference type="Google" id="ProtNLM"/>
    </source>
</evidence>
<keyword evidence="2" id="KW-0732">Signal</keyword>
<keyword evidence="1" id="KW-0812">Transmembrane</keyword>
<evidence type="ECO:0000313" key="3">
    <source>
        <dbReference type="EMBL" id="MFC5191740.1"/>
    </source>
</evidence>
<keyword evidence="1" id="KW-1133">Transmembrane helix</keyword>
<evidence type="ECO:0000313" key="4">
    <source>
        <dbReference type="Proteomes" id="UP001596163"/>
    </source>
</evidence>
<dbReference type="Proteomes" id="UP001596163">
    <property type="component" value="Unassembled WGS sequence"/>
</dbReference>